<dbReference type="AlphaFoldDB" id="A0A2H0R4Z5"/>
<protein>
    <submittedName>
        <fullName evidence="2">Uncharacterized protein</fullName>
    </submittedName>
</protein>
<gene>
    <name evidence="2" type="ORF">COV31_03055</name>
</gene>
<proteinExistence type="predicted"/>
<keyword evidence="1" id="KW-0472">Membrane</keyword>
<keyword evidence="1" id="KW-0812">Transmembrane</keyword>
<keyword evidence="1" id="KW-1133">Transmembrane helix</keyword>
<feature type="transmembrane region" description="Helical" evidence="1">
    <location>
        <begin position="38"/>
        <end position="56"/>
    </location>
</feature>
<evidence type="ECO:0000313" key="2">
    <source>
        <dbReference type="EMBL" id="PIR41094.1"/>
    </source>
</evidence>
<evidence type="ECO:0000256" key="1">
    <source>
        <dbReference type="SAM" id="Phobius"/>
    </source>
</evidence>
<feature type="transmembrane region" description="Helical" evidence="1">
    <location>
        <begin position="6"/>
        <end position="26"/>
    </location>
</feature>
<dbReference type="EMBL" id="PCXO01000012">
    <property type="protein sequence ID" value="PIR41094.1"/>
    <property type="molecule type" value="Genomic_DNA"/>
</dbReference>
<dbReference type="Proteomes" id="UP000230232">
    <property type="component" value="Unassembled WGS sequence"/>
</dbReference>
<evidence type="ECO:0000313" key="3">
    <source>
        <dbReference type="Proteomes" id="UP000230232"/>
    </source>
</evidence>
<sequence>MTVSTAGLGILGAGLALLGSMTLLGFAEEIRLKIRKQIASIGLFLILVGFFFFLVFQKVEAAGGDPTESPTQKPAKAAFWPLRSENRWPTTLPVKRLPAKS</sequence>
<comment type="caution">
    <text evidence="2">The sequence shown here is derived from an EMBL/GenBank/DDBJ whole genome shotgun (WGS) entry which is preliminary data.</text>
</comment>
<organism evidence="2 3">
    <name type="scientific">Candidatus Yanofskybacteria bacterium CG10_big_fil_rev_8_21_14_0_10_46_23</name>
    <dbReference type="NCBI Taxonomy" id="1975098"/>
    <lineage>
        <taxon>Bacteria</taxon>
        <taxon>Candidatus Yanofskyibacteriota</taxon>
    </lineage>
</organism>
<reference evidence="2 3" key="1">
    <citation type="submission" date="2017-09" db="EMBL/GenBank/DDBJ databases">
        <title>Depth-based differentiation of microbial function through sediment-hosted aquifers and enrichment of novel symbionts in the deep terrestrial subsurface.</title>
        <authorList>
            <person name="Probst A.J."/>
            <person name="Ladd B."/>
            <person name="Jarett J.K."/>
            <person name="Geller-Mcgrath D.E."/>
            <person name="Sieber C.M."/>
            <person name="Emerson J.B."/>
            <person name="Anantharaman K."/>
            <person name="Thomas B.C."/>
            <person name="Malmstrom R."/>
            <person name="Stieglmeier M."/>
            <person name="Klingl A."/>
            <person name="Woyke T."/>
            <person name="Ryan C.M."/>
            <person name="Banfield J.F."/>
        </authorList>
    </citation>
    <scope>NUCLEOTIDE SEQUENCE [LARGE SCALE GENOMIC DNA]</scope>
    <source>
        <strain evidence="2">CG10_big_fil_rev_8_21_14_0_10_46_23</strain>
    </source>
</reference>
<accession>A0A2H0R4Z5</accession>
<name>A0A2H0R4Z5_9BACT</name>